<dbReference type="Pfam" id="PF00501">
    <property type="entry name" value="AMP-binding"/>
    <property type="match status" value="1"/>
</dbReference>
<dbReference type="Gene3D" id="3.30.300.30">
    <property type="match status" value="1"/>
</dbReference>
<accession>A0ABR2VN60</accession>
<dbReference type="PANTHER" id="PTHR24096">
    <property type="entry name" value="LONG-CHAIN-FATTY-ACID--COA LIGASE"/>
    <property type="match status" value="1"/>
</dbReference>
<evidence type="ECO:0000256" key="1">
    <source>
        <dbReference type="ARBA" id="ARBA00006432"/>
    </source>
</evidence>
<evidence type="ECO:0000313" key="6">
    <source>
        <dbReference type="EMBL" id="KAK9685402.1"/>
    </source>
</evidence>
<keyword evidence="2" id="KW-0436">Ligase</keyword>
<feature type="domain" description="AMP-dependent synthetase/ligase" evidence="4">
    <location>
        <begin position="38"/>
        <end position="388"/>
    </location>
</feature>
<comment type="caution">
    <text evidence="6">The sequence shown here is derived from an EMBL/GenBank/DDBJ whole genome shotgun (WGS) entry which is preliminary data.</text>
</comment>
<dbReference type="PANTHER" id="PTHR24096:SF149">
    <property type="entry name" value="AMP-BINDING DOMAIN-CONTAINING PROTEIN-RELATED"/>
    <property type="match status" value="1"/>
</dbReference>
<gene>
    <name evidence="6" type="ORF">K7432_015508</name>
</gene>
<keyword evidence="3" id="KW-0472">Membrane</keyword>
<dbReference type="PROSITE" id="PS00455">
    <property type="entry name" value="AMP_BINDING"/>
    <property type="match status" value="1"/>
</dbReference>
<protein>
    <recommendedName>
        <fullName evidence="8">4-coumarate--CoA ligase</fullName>
    </recommendedName>
</protein>
<dbReference type="InterPro" id="IPR000873">
    <property type="entry name" value="AMP-dep_synth/lig_dom"/>
</dbReference>
<dbReference type="EMBL" id="JASJQH010009006">
    <property type="protein sequence ID" value="KAK9685402.1"/>
    <property type="molecule type" value="Genomic_DNA"/>
</dbReference>
<evidence type="ECO:0008006" key="8">
    <source>
        <dbReference type="Google" id="ProtNLM"/>
    </source>
</evidence>
<name>A0ABR2VN60_9FUNG</name>
<dbReference type="Gene3D" id="3.40.50.12780">
    <property type="entry name" value="N-terminal domain of ligase-like"/>
    <property type="match status" value="1"/>
</dbReference>
<dbReference type="InterPro" id="IPR020845">
    <property type="entry name" value="AMP-binding_CS"/>
</dbReference>
<dbReference type="Pfam" id="PF13193">
    <property type="entry name" value="AMP-binding_C"/>
    <property type="match status" value="1"/>
</dbReference>
<organism evidence="6 7">
    <name type="scientific">Basidiobolus ranarum</name>
    <dbReference type="NCBI Taxonomy" id="34480"/>
    <lineage>
        <taxon>Eukaryota</taxon>
        <taxon>Fungi</taxon>
        <taxon>Fungi incertae sedis</taxon>
        <taxon>Zoopagomycota</taxon>
        <taxon>Entomophthoromycotina</taxon>
        <taxon>Basidiobolomycetes</taxon>
        <taxon>Basidiobolales</taxon>
        <taxon>Basidiobolaceae</taxon>
        <taxon>Basidiobolus</taxon>
    </lineage>
</organism>
<sequence length="539" mass="59281">MIFTSPYPRAEIPSIDFYTFVTSATYDDSKGILLDHFTQETRSLRQVKDGSKRIARGLREKHDFGKGSIMALVSDNHIDYGSIALGAIAAGGACMTVNSEYNAEEMAHQLSNSKAEIIVTTESLVETVKKAIIIAGTVAKSIYVLDNVDSPNYLWTALASKSAEMNWTLDAEEYAECPAILIYSSGTTGKPKGVQLTHRNLVAHLAQYGVLVQDYGDILTKGTVLNTSPMCYISGVFMIILALLGGETFIILPQKYTFDFLLSLVDKYRIGSLAVPPNAINLLSKSPLTDKYDLSCLKQGHFFGGPMSRDVCNIVQDKFDMTVGSLYGMTECCGGICIRVTDYIPADSVGCVMPNFEIKIIDEDGKPLGVGERGEICARGPSIMKGYFNNPDATHDAFDVDGFYHTGDIGYMDDRHALYIVDRIKEIIKYDNNQVAPAELEEHLLLHPAVSEAAVIGYPSEKEQTELPCGCVVLKDMHDPHPDLAGQIADHVNDKVVDYKKLRAGVVFVDHIPRNSHGKILRRILRTQLQETHPLAAIL</sequence>
<dbReference type="Proteomes" id="UP001479436">
    <property type="component" value="Unassembled WGS sequence"/>
</dbReference>
<dbReference type="InterPro" id="IPR025110">
    <property type="entry name" value="AMP-bd_C"/>
</dbReference>
<feature type="transmembrane region" description="Helical" evidence="3">
    <location>
        <begin position="232"/>
        <end position="252"/>
    </location>
</feature>
<evidence type="ECO:0000256" key="3">
    <source>
        <dbReference type="SAM" id="Phobius"/>
    </source>
</evidence>
<evidence type="ECO:0000313" key="7">
    <source>
        <dbReference type="Proteomes" id="UP001479436"/>
    </source>
</evidence>
<feature type="domain" description="AMP-binding enzyme C-terminal" evidence="5">
    <location>
        <begin position="439"/>
        <end position="519"/>
    </location>
</feature>
<evidence type="ECO:0000256" key="2">
    <source>
        <dbReference type="ARBA" id="ARBA00022598"/>
    </source>
</evidence>
<keyword evidence="7" id="KW-1185">Reference proteome</keyword>
<dbReference type="SUPFAM" id="SSF56801">
    <property type="entry name" value="Acetyl-CoA synthetase-like"/>
    <property type="match status" value="1"/>
</dbReference>
<evidence type="ECO:0000259" key="5">
    <source>
        <dbReference type="Pfam" id="PF13193"/>
    </source>
</evidence>
<keyword evidence="3" id="KW-0812">Transmembrane</keyword>
<dbReference type="InterPro" id="IPR045851">
    <property type="entry name" value="AMP-bd_C_sf"/>
</dbReference>
<evidence type="ECO:0000259" key="4">
    <source>
        <dbReference type="Pfam" id="PF00501"/>
    </source>
</evidence>
<keyword evidence="3" id="KW-1133">Transmembrane helix</keyword>
<dbReference type="InterPro" id="IPR042099">
    <property type="entry name" value="ANL_N_sf"/>
</dbReference>
<reference evidence="6 7" key="1">
    <citation type="submission" date="2023-04" db="EMBL/GenBank/DDBJ databases">
        <title>Genome of Basidiobolus ranarum AG-B5.</title>
        <authorList>
            <person name="Stajich J.E."/>
            <person name="Carter-House D."/>
            <person name="Gryganskyi A."/>
        </authorList>
    </citation>
    <scope>NUCLEOTIDE SEQUENCE [LARGE SCALE GENOMIC DNA]</scope>
    <source>
        <strain evidence="6 7">AG-B5</strain>
    </source>
</reference>
<comment type="similarity">
    <text evidence="1">Belongs to the ATP-dependent AMP-binding enzyme family.</text>
</comment>
<proteinExistence type="inferred from homology"/>